<feature type="region of interest" description="Disordered" evidence="1">
    <location>
        <begin position="1"/>
        <end position="20"/>
    </location>
</feature>
<evidence type="ECO:0000313" key="2">
    <source>
        <dbReference type="EMBL" id="TNN71103.1"/>
    </source>
</evidence>
<accession>A0A4Z2I1J7</accession>
<protein>
    <submittedName>
        <fullName evidence="2">Uncharacterized protein</fullName>
    </submittedName>
</protein>
<dbReference type="EMBL" id="SRLO01000154">
    <property type="protein sequence ID" value="TNN71103.1"/>
    <property type="molecule type" value="Genomic_DNA"/>
</dbReference>
<keyword evidence="3" id="KW-1185">Reference proteome</keyword>
<gene>
    <name evidence="2" type="ORF">EYF80_018623</name>
</gene>
<sequence length="73" mass="8202">MQSGSYRRRAAAEQRQSSGAHLARIMQMQESVWLVARDVIVPPAATSKQNMGKHWCRLQSRGFCTLNEAKADV</sequence>
<dbReference type="AlphaFoldDB" id="A0A4Z2I1J7"/>
<dbReference type="Proteomes" id="UP000314294">
    <property type="component" value="Unassembled WGS sequence"/>
</dbReference>
<evidence type="ECO:0000256" key="1">
    <source>
        <dbReference type="SAM" id="MobiDB-lite"/>
    </source>
</evidence>
<evidence type="ECO:0000313" key="3">
    <source>
        <dbReference type="Proteomes" id="UP000314294"/>
    </source>
</evidence>
<reference evidence="2 3" key="1">
    <citation type="submission" date="2019-03" db="EMBL/GenBank/DDBJ databases">
        <title>First draft genome of Liparis tanakae, snailfish: a comprehensive survey of snailfish specific genes.</title>
        <authorList>
            <person name="Kim W."/>
            <person name="Song I."/>
            <person name="Jeong J.-H."/>
            <person name="Kim D."/>
            <person name="Kim S."/>
            <person name="Ryu S."/>
            <person name="Song J.Y."/>
            <person name="Lee S.K."/>
        </authorList>
    </citation>
    <scope>NUCLEOTIDE SEQUENCE [LARGE SCALE GENOMIC DNA]</scope>
    <source>
        <tissue evidence="2">Muscle</tissue>
    </source>
</reference>
<proteinExistence type="predicted"/>
<name>A0A4Z2I1J7_9TELE</name>
<comment type="caution">
    <text evidence="2">The sequence shown here is derived from an EMBL/GenBank/DDBJ whole genome shotgun (WGS) entry which is preliminary data.</text>
</comment>
<organism evidence="2 3">
    <name type="scientific">Liparis tanakae</name>
    <name type="common">Tanaka's snailfish</name>
    <dbReference type="NCBI Taxonomy" id="230148"/>
    <lineage>
        <taxon>Eukaryota</taxon>
        <taxon>Metazoa</taxon>
        <taxon>Chordata</taxon>
        <taxon>Craniata</taxon>
        <taxon>Vertebrata</taxon>
        <taxon>Euteleostomi</taxon>
        <taxon>Actinopterygii</taxon>
        <taxon>Neopterygii</taxon>
        <taxon>Teleostei</taxon>
        <taxon>Neoteleostei</taxon>
        <taxon>Acanthomorphata</taxon>
        <taxon>Eupercaria</taxon>
        <taxon>Perciformes</taxon>
        <taxon>Cottioidei</taxon>
        <taxon>Cottales</taxon>
        <taxon>Liparidae</taxon>
        <taxon>Liparis</taxon>
    </lineage>
</organism>